<protein>
    <submittedName>
        <fullName evidence="1">Uncharacterized protein</fullName>
    </submittedName>
</protein>
<sequence>MAEAACRNAKFSATADQSRYAVHTIFCFSSFSFNNCRRFMGMTLWIHTLEGRDMSTDSEDHTLMYRYSDDLDSLCDKLGVAKISSFFDSTDLEICMRGDDDETGEDPEIDSETENSYGIDDMVWFDAAAGLATFQTLRASIAENELPNLNEENKTWLLEELDDCITKLKGPSERGGQFNLPIIM</sequence>
<dbReference type="EMBL" id="CP130144">
    <property type="protein sequence ID" value="WNZ45320.1"/>
    <property type="molecule type" value="Genomic_DNA"/>
</dbReference>
<name>A0AA96X4D0_LEPBY</name>
<reference evidence="1" key="2">
    <citation type="submission" date="2023-07" db="EMBL/GenBank/DDBJ databases">
        <authorList>
            <person name="Bai X.-H."/>
            <person name="Wang H.-H."/>
            <person name="Wang J."/>
            <person name="Ma M.-Y."/>
            <person name="Hu H.-H."/>
            <person name="Song Z.-L."/>
            <person name="Ma H.-G."/>
            <person name="Fan Y."/>
            <person name="Du C.-Y."/>
            <person name="Xu J.-C."/>
        </authorList>
    </citation>
    <scope>NUCLEOTIDE SEQUENCE</scope>
    <source>
        <strain evidence="1">CZ1</strain>
    </source>
</reference>
<accession>A0AA96X4D0</accession>
<proteinExistence type="predicted"/>
<dbReference type="RefSeq" id="WP_316427031.1">
    <property type="nucleotide sequence ID" value="NZ_CP130144.1"/>
</dbReference>
<gene>
    <name evidence="1" type="ORF">Q2T42_26380</name>
</gene>
<dbReference type="AlphaFoldDB" id="A0AA96X4D0"/>
<evidence type="ECO:0000313" key="1">
    <source>
        <dbReference type="EMBL" id="WNZ45320.1"/>
    </source>
</evidence>
<reference evidence="1" key="1">
    <citation type="journal article" date="2023" name="Plants (Basel)">
        <title>Genomic Analysis of Leptolyngbya boryana CZ1 Reveals Efficient Carbon Fixation Modules.</title>
        <authorList>
            <person name="Bai X."/>
            <person name="Wang H."/>
            <person name="Cheng W."/>
            <person name="Wang J."/>
            <person name="Ma M."/>
            <person name="Hu H."/>
            <person name="Song Z."/>
            <person name="Ma H."/>
            <person name="Fan Y."/>
            <person name="Du C."/>
            <person name="Xu J."/>
        </authorList>
    </citation>
    <scope>NUCLEOTIDE SEQUENCE</scope>
    <source>
        <strain evidence="1">CZ1</strain>
    </source>
</reference>
<organism evidence="1">
    <name type="scientific">Leptolyngbya boryana CZ1</name>
    <dbReference type="NCBI Taxonomy" id="3060204"/>
    <lineage>
        <taxon>Bacteria</taxon>
        <taxon>Bacillati</taxon>
        <taxon>Cyanobacteriota</taxon>
        <taxon>Cyanophyceae</taxon>
        <taxon>Leptolyngbyales</taxon>
        <taxon>Leptolyngbyaceae</taxon>
        <taxon>Leptolyngbya group</taxon>
        <taxon>Leptolyngbya</taxon>
    </lineage>
</organism>